<keyword evidence="5" id="KW-0460">Magnesium</keyword>
<name>A0A2V3ZLC1_9GAMM</name>
<dbReference type="PROSITE" id="PS00723">
    <property type="entry name" value="POLYPRENYL_SYNTHASE_1"/>
    <property type="match status" value="1"/>
</dbReference>
<dbReference type="SFLD" id="SFLDS00005">
    <property type="entry name" value="Isoprenoid_Synthase_Type_I"/>
    <property type="match status" value="1"/>
</dbReference>
<comment type="cofactor">
    <cofactor evidence="1">
        <name>Mg(2+)</name>
        <dbReference type="ChEBI" id="CHEBI:18420"/>
    </cofactor>
</comment>
<evidence type="ECO:0000256" key="5">
    <source>
        <dbReference type="ARBA" id="ARBA00022842"/>
    </source>
</evidence>
<evidence type="ECO:0000256" key="2">
    <source>
        <dbReference type="ARBA" id="ARBA00006706"/>
    </source>
</evidence>
<evidence type="ECO:0000256" key="6">
    <source>
        <dbReference type="RuleBase" id="RU004466"/>
    </source>
</evidence>
<evidence type="ECO:0000313" key="7">
    <source>
        <dbReference type="EMBL" id="PXX92011.1"/>
    </source>
</evidence>
<dbReference type="InterPro" id="IPR033749">
    <property type="entry name" value="Polyprenyl_synt_CS"/>
</dbReference>
<dbReference type="SUPFAM" id="SSF48576">
    <property type="entry name" value="Terpenoid synthases"/>
    <property type="match status" value="1"/>
</dbReference>
<dbReference type="PANTHER" id="PTHR12001">
    <property type="entry name" value="GERANYLGERANYL PYROPHOSPHATE SYNTHASE"/>
    <property type="match status" value="1"/>
</dbReference>
<keyword evidence="4" id="KW-0479">Metal-binding</keyword>
<keyword evidence="3 6" id="KW-0808">Transferase</keyword>
<dbReference type="Pfam" id="PF00348">
    <property type="entry name" value="polyprenyl_synt"/>
    <property type="match status" value="1"/>
</dbReference>
<reference evidence="7 8" key="2">
    <citation type="submission" date="2018-06" db="EMBL/GenBank/DDBJ databases">
        <title>Marinobactersediminissp. nov, a moderately halophilic bacterium isolated from marine solar saltern.</title>
        <authorList>
            <person name="Zhang Y."/>
        </authorList>
    </citation>
    <scope>NUCLEOTIDE SEQUENCE [LARGE SCALE GENOMIC DNA]</scope>
    <source>
        <strain evidence="7 8">F01</strain>
    </source>
</reference>
<dbReference type="PROSITE" id="PS00444">
    <property type="entry name" value="POLYPRENYL_SYNTHASE_2"/>
    <property type="match status" value="1"/>
</dbReference>
<dbReference type="Proteomes" id="UP000253987">
    <property type="component" value="Unassembled WGS sequence"/>
</dbReference>
<keyword evidence="8" id="KW-1185">Reference proteome</keyword>
<dbReference type="Gene3D" id="1.10.600.10">
    <property type="entry name" value="Farnesyl Diphosphate Synthase"/>
    <property type="match status" value="1"/>
</dbReference>
<dbReference type="GO" id="GO:0008299">
    <property type="term" value="P:isoprenoid biosynthetic process"/>
    <property type="evidence" value="ECO:0007669"/>
    <property type="project" value="InterPro"/>
</dbReference>
<comment type="caution">
    <text evidence="7">The sequence shown here is derived from an EMBL/GenBank/DDBJ whole genome shotgun (WGS) entry which is preliminary data.</text>
</comment>
<evidence type="ECO:0000313" key="8">
    <source>
        <dbReference type="Proteomes" id="UP000253987"/>
    </source>
</evidence>
<organism evidence="7 8">
    <name type="scientific">Marinobacter vulgaris</name>
    <dbReference type="NCBI Taxonomy" id="1928331"/>
    <lineage>
        <taxon>Bacteria</taxon>
        <taxon>Pseudomonadati</taxon>
        <taxon>Pseudomonadota</taxon>
        <taxon>Gammaproteobacteria</taxon>
        <taxon>Pseudomonadales</taxon>
        <taxon>Marinobacteraceae</taxon>
        <taxon>Marinobacter</taxon>
    </lineage>
</organism>
<dbReference type="GO" id="GO:0046872">
    <property type="term" value="F:metal ion binding"/>
    <property type="evidence" value="ECO:0007669"/>
    <property type="project" value="UniProtKB-KW"/>
</dbReference>
<proteinExistence type="inferred from homology"/>
<evidence type="ECO:0000256" key="1">
    <source>
        <dbReference type="ARBA" id="ARBA00001946"/>
    </source>
</evidence>
<evidence type="ECO:0000256" key="4">
    <source>
        <dbReference type="ARBA" id="ARBA00022723"/>
    </source>
</evidence>
<protein>
    <submittedName>
        <fullName evidence="7">Polyprenyl diphosphate synthase</fullName>
    </submittedName>
</protein>
<dbReference type="AlphaFoldDB" id="A0A2V3ZLC1"/>
<evidence type="ECO:0000256" key="3">
    <source>
        <dbReference type="ARBA" id="ARBA00022679"/>
    </source>
</evidence>
<accession>A0A2V3ZLC1</accession>
<dbReference type="InterPro" id="IPR008949">
    <property type="entry name" value="Isoprenoid_synthase_dom_sf"/>
</dbReference>
<dbReference type="InterPro" id="IPR000092">
    <property type="entry name" value="Polyprenyl_synt"/>
</dbReference>
<dbReference type="EMBL" id="QFWX01000003">
    <property type="protein sequence ID" value="PXX92011.1"/>
    <property type="molecule type" value="Genomic_DNA"/>
</dbReference>
<dbReference type="PANTHER" id="PTHR12001:SF85">
    <property type="entry name" value="SHORT CHAIN ISOPRENYL DIPHOSPHATE SYNTHASE"/>
    <property type="match status" value="1"/>
</dbReference>
<reference evidence="8" key="1">
    <citation type="submission" date="2018-05" db="EMBL/GenBank/DDBJ databases">
        <authorList>
            <person name="Lu D."/>
        </authorList>
    </citation>
    <scope>NUCLEOTIDE SEQUENCE [LARGE SCALE GENOMIC DNA]</scope>
    <source>
        <strain evidence="8">F01</strain>
    </source>
</reference>
<dbReference type="GO" id="GO:0004659">
    <property type="term" value="F:prenyltransferase activity"/>
    <property type="evidence" value="ECO:0007669"/>
    <property type="project" value="InterPro"/>
</dbReference>
<gene>
    <name evidence="7" type="ORF">DIT71_06955</name>
</gene>
<comment type="similarity">
    <text evidence="2 6">Belongs to the FPP/GGPP synthase family.</text>
</comment>
<sequence>MTNHLNRLMAGPASSASSYQVQTGGSLLRARLALASGRAFGSSRNYRIVAAAACELVHNASLVHDDLLDRDTTRRGAPSVWKRYGDGVALCAGDLLLCAAFGVAADLDDPSESRLLAQHLSKMTGRIIVGQSVEIAQPENQSLPKLRAYLEATTAKTAPLIELPLISGAAAGGADQHTQDCIRQLAAAIGLAYQIIDDLDDLKSKRQPLHPFHAWHHHRQGQREAAEPRIRRATRHAIASLNRARRLLGKLEHREKISLGLTIDPLLAQLEQRALAHRRNHHSAGAPEGYDSIVAG</sequence>